<protein>
    <submittedName>
        <fullName evidence="2">Uncharacterized protein</fullName>
    </submittedName>
</protein>
<name>A0A7S3ACQ7_9EUKA</name>
<reference evidence="2" key="1">
    <citation type="submission" date="2021-01" db="EMBL/GenBank/DDBJ databases">
        <authorList>
            <person name="Corre E."/>
            <person name="Pelletier E."/>
            <person name="Niang G."/>
            <person name="Scheremetjew M."/>
            <person name="Finn R."/>
            <person name="Kale V."/>
            <person name="Holt S."/>
            <person name="Cochrane G."/>
            <person name="Meng A."/>
            <person name="Brown T."/>
            <person name="Cohen L."/>
        </authorList>
    </citation>
    <scope>NUCLEOTIDE SEQUENCE</scope>
    <source>
        <strain evidence="2">CCMP281</strain>
    </source>
</reference>
<accession>A0A7S3ACQ7</accession>
<dbReference type="EMBL" id="HBHX01002407">
    <property type="protein sequence ID" value="CAE0098651.1"/>
    <property type="molecule type" value="Transcribed_RNA"/>
</dbReference>
<sequence length="178" mass="19645">MPREKRISEGKLPVYGVDPPDDHARMQIWRHKLHNEKKGMPERDNYGSNCGVSLLWLPYIPARDDAYSSQSRLRGSGLKLMQDLGHISAPRPPPSVAALPPVPRDLKPPPQREIPRGPNFLDLESSRLQASQHARSIGQTFLRSGNLVQAKAYFKRAEQMLAAGLRVGEGKGAPAATG</sequence>
<proteinExistence type="predicted"/>
<evidence type="ECO:0000313" key="2">
    <source>
        <dbReference type="EMBL" id="CAE0098651.1"/>
    </source>
</evidence>
<organism evidence="2">
    <name type="scientific">Haptolina ericina</name>
    <dbReference type="NCBI Taxonomy" id="156174"/>
    <lineage>
        <taxon>Eukaryota</taxon>
        <taxon>Haptista</taxon>
        <taxon>Haptophyta</taxon>
        <taxon>Prymnesiophyceae</taxon>
        <taxon>Prymnesiales</taxon>
        <taxon>Prymnesiaceae</taxon>
        <taxon>Haptolina</taxon>
    </lineage>
</organism>
<gene>
    <name evidence="2" type="ORF">HERI1096_LOCUS1320</name>
</gene>
<feature type="region of interest" description="Disordered" evidence="1">
    <location>
        <begin position="84"/>
        <end position="119"/>
    </location>
</feature>
<dbReference type="AlphaFoldDB" id="A0A7S3ACQ7"/>
<evidence type="ECO:0000256" key="1">
    <source>
        <dbReference type="SAM" id="MobiDB-lite"/>
    </source>
</evidence>
<feature type="region of interest" description="Disordered" evidence="1">
    <location>
        <begin position="1"/>
        <end position="21"/>
    </location>
</feature>
<feature type="compositionally biased region" description="Pro residues" evidence="1">
    <location>
        <begin position="90"/>
        <end position="112"/>
    </location>
</feature>